<dbReference type="GO" id="GO:0046872">
    <property type="term" value="F:metal ion binding"/>
    <property type="evidence" value="ECO:0007669"/>
    <property type="project" value="UniProtKB-KW"/>
</dbReference>
<proteinExistence type="inferred from homology"/>
<dbReference type="GO" id="GO:0016491">
    <property type="term" value="F:oxidoreductase activity"/>
    <property type="evidence" value="ECO:0007669"/>
    <property type="project" value="UniProtKB-KW"/>
</dbReference>
<evidence type="ECO:0000313" key="8">
    <source>
        <dbReference type="EMBL" id="QDT36852.1"/>
    </source>
</evidence>
<feature type="domain" description="Alcohol dehydrogenase-like C-terminal" evidence="6">
    <location>
        <begin position="164"/>
        <end position="274"/>
    </location>
</feature>
<keyword evidence="5 8" id="KW-0560">Oxidoreductase</keyword>
<evidence type="ECO:0000259" key="7">
    <source>
        <dbReference type="Pfam" id="PF08240"/>
    </source>
</evidence>
<protein>
    <submittedName>
        <fullName evidence="8">2-deoxy-scyllo-inosamine dehydrogenase</fullName>
        <ecNumber evidence="8">1.1.1.329</ecNumber>
    </submittedName>
</protein>
<dbReference type="AlphaFoldDB" id="A0A517QYZ1"/>
<dbReference type="InterPro" id="IPR013149">
    <property type="entry name" value="ADH-like_C"/>
</dbReference>
<dbReference type="EMBL" id="CP036268">
    <property type="protein sequence ID" value="QDT36852.1"/>
    <property type="molecule type" value="Genomic_DNA"/>
</dbReference>
<reference evidence="8 9" key="1">
    <citation type="submission" date="2019-02" db="EMBL/GenBank/DDBJ databases">
        <title>Deep-cultivation of Planctomycetes and their phenomic and genomic characterization uncovers novel biology.</title>
        <authorList>
            <person name="Wiegand S."/>
            <person name="Jogler M."/>
            <person name="Boedeker C."/>
            <person name="Pinto D."/>
            <person name="Vollmers J."/>
            <person name="Rivas-Marin E."/>
            <person name="Kohn T."/>
            <person name="Peeters S.H."/>
            <person name="Heuer A."/>
            <person name="Rast P."/>
            <person name="Oberbeckmann S."/>
            <person name="Bunk B."/>
            <person name="Jeske O."/>
            <person name="Meyerdierks A."/>
            <person name="Storesund J.E."/>
            <person name="Kallscheuer N."/>
            <person name="Luecker S."/>
            <person name="Lage O.M."/>
            <person name="Pohl T."/>
            <person name="Merkel B.J."/>
            <person name="Hornburger P."/>
            <person name="Mueller R.-W."/>
            <person name="Bruemmer F."/>
            <person name="Labrenz M."/>
            <person name="Spormann A.M."/>
            <person name="Op den Camp H."/>
            <person name="Overmann J."/>
            <person name="Amann R."/>
            <person name="Jetten M.S.M."/>
            <person name="Mascher T."/>
            <person name="Medema M.H."/>
            <person name="Devos D.P."/>
            <person name="Kaster A.-K."/>
            <person name="Ovreas L."/>
            <person name="Rohde M."/>
            <person name="Galperin M.Y."/>
            <person name="Jogler C."/>
        </authorList>
    </citation>
    <scope>NUCLEOTIDE SEQUENCE [LARGE SCALE GENOMIC DNA]</scope>
    <source>
        <strain evidence="8 9">Pan189</strain>
    </source>
</reference>
<feature type="domain" description="Alcohol dehydrogenase-like N-terminal" evidence="7">
    <location>
        <begin position="24"/>
        <end position="125"/>
    </location>
</feature>
<accession>A0A517QYZ1</accession>
<dbReference type="Pfam" id="PF00107">
    <property type="entry name" value="ADH_zinc_N"/>
    <property type="match status" value="1"/>
</dbReference>
<keyword evidence="4" id="KW-0862">Zinc</keyword>
<dbReference type="Proteomes" id="UP000317318">
    <property type="component" value="Chromosome"/>
</dbReference>
<dbReference type="EC" id="1.1.1.329" evidence="8"/>
<organism evidence="8 9">
    <name type="scientific">Stratiformator vulcanicus</name>
    <dbReference type="NCBI Taxonomy" id="2527980"/>
    <lineage>
        <taxon>Bacteria</taxon>
        <taxon>Pseudomonadati</taxon>
        <taxon>Planctomycetota</taxon>
        <taxon>Planctomycetia</taxon>
        <taxon>Planctomycetales</taxon>
        <taxon>Planctomycetaceae</taxon>
        <taxon>Stratiformator</taxon>
    </lineage>
</organism>
<name>A0A517QYZ1_9PLAN</name>
<sequence length="323" mass="34368">MRALFLSESGPEFRIDCHEPDETSGESIVKVDLAGVCETDLQLIRGYMNFSGILGHEFVGTAETGPLAGQRVCGELNCSCGDCDLCGRGMANHCPHRTVIGILGRNGAFAERLSVPNANLHRIPDEVEDERAVFVEPLAAAFRILEQLRLDGNERVVVLGSGRLGNLCAQVLNSIGCHVTAVDKHSEKLQLLSELDRGISVAMLDDLPHAGHSENKADIVVDCTGSPTGLPTALRLVRPRGTIVLKTTVAAETQMPHASIVIDEISIIGSRCGPFAPAIEALAQGSIDVRSLISARYQLDDGVEAIEAAGQNALKVLIDPKPG</sequence>
<dbReference type="PANTHER" id="PTHR43350:SF2">
    <property type="entry name" value="GROES-LIKE ZINC-BINDING ALCOHOL DEHYDROGENASE FAMILY PROTEIN"/>
    <property type="match status" value="1"/>
</dbReference>
<evidence type="ECO:0000256" key="3">
    <source>
        <dbReference type="ARBA" id="ARBA00022723"/>
    </source>
</evidence>
<dbReference type="RefSeq" id="WP_145363023.1">
    <property type="nucleotide sequence ID" value="NZ_CP036268.1"/>
</dbReference>
<gene>
    <name evidence="8" type="primary">neoA</name>
    <name evidence="8" type="ORF">Pan189_12150</name>
</gene>
<dbReference type="InterPro" id="IPR011032">
    <property type="entry name" value="GroES-like_sf"/>
</dbReference>
<evidence type="ECO:0000256" key="2">
    <source>
        <dbReference type="ARBA" id="ARBA00008072"/>
    </source>
</evidence>
<dbReference type="SUPFAM" id="SSF50129">
    <property type="entry name" value="GroES-like"/>
    <property type="match status" value="1"/>
</dbReference>
<evidence type="ECO:0000313" key="9">
    <source>
        <dbReference type="Proteomes" id="UP000317318"/>
    </source>
</evidence>
<comment type="similarity">
    <text evidence="2">Belongs to the zinc-containing alcohol dehydrogenase family.</text>
</comment>
<evidence type="ECO:0000256" key="5">
    <source>
        <dbReference type="ARBA" id="ARBA00023002"/>
    </source>
</evidence>
<dbReference type="Gene3D" id="3.90.180.10">
    <property type="entry name" value="Medium-chain alcohol dehydrogenases, catalytic domain"/>
    <property type="match status" value="1"/>
</dbReference>
<evidence type="ECO:0000256" key="4">
    <source>
        <dbReference type="ARBA" id="ARBA00022833"/>
    </source>
</evidence>
<keyword evidence="9" id="KW-1185">Reference proteome</keyword>
<dbReference type="CDD" id="cd08242">
    <property type="entry name" value="MDR_like"/>
    <property type="match status" value="1"/>
</dbReference>
<dbReference type="Pfam" id="PF08240">
    <property type="entry name" value="ADH_N"/>
    <property type="match status" value="1"/>
</dbReference>
<dbReference type="InterPro" id="IPR036291">
    <property type="entry name" value="NAD(P)-bd_dom_sf"/>
</dbReference>
<dbReference type="Gene3D" id="3.40.50.720">
    <property type="entry name" value="NAD(P)-binding Rossmann-like Domain"/>
    <property type="match status" value="1"/>
</dbReference>
<dbReference type="OrthoDB" id="9769198at2"/>
<dbReference type="PANTHER" id="PTHR43350">
    <property type="entry name" value="NAD-DEPENDENT ALCOHOL DEHYDROGENASE"/>
    <property type="match status" value="1"/>
</dbReference>
<keyword evidence="3" id="KW-0479">Metal-binding</keyword>
<dbReference type="KEGG" id="svp:Pan189_12150"/>
<evidence type="ECO:0000256" key="1">
    <source>
        <dbReference type="ARBA" id="ARBA00001947"/>
    </source>
</evidence>
<evidence type="ECO:0000259" key="6">
    <source>
        <dbReference type="Pfam" id="PF00107"/>
    </source>
</evidence>
<dbReference type="SUPFAM" id="SSF51735">
    <property type="entry name" value="NAD(P)-binding Rossmann-fold domains"/>
    <property type="match status" value="1"/>
</dbReference>
<dbReference type="InterPro" id="IPR013154">
    <property type="entry name" value="ADH-like_N"/>
</dbReference>
<comment type="cofactor">
    <cofactor evidence="1">
        <name>Zn(2+)</name>
        <dbReference type="ChEBI" id="CHEBI:29105"/>
    </cofactor>
</comment>